<accession>A0A0F9AIG3</accession>
<comment type="caution">
    <text evidence="1">The sequence shown here is derived from an EMBL/GenBank/DDBJ whole genome shotgun (WGS) entry which is preliminary data.</text>
</comment>
<proteinExistence type="predicted"/>
<reference evidence="1" key="1">
    <citation type="journal article" date="2015" name="Nature">
        <title>Complex archaea that bridge the gap between prokaryotes and eukaryotes.</title>
        <authorList>
            <person name="Spang A."/>
            <person name="Saw J.H."/>
            <person name="Jorgensen S.L."/>
            <person name="Zaremba-Niedzwiedzka K."/>
            <person name="Martijn J."/>
            <person name="Lind A.E."/>
            <person name="van Eijk R."/>
            <person name="Schleper C."/>
            <person name="Guy L."/>
            <person name="Ettema T.J."/>
        </authorList>
    </citation>
    <scope>NUCLEOTIDE SEQUENCE</scope>
</reference>
<sequence>MAKKCRHKKLALVAAYIEELIPDQEPYKSGELEGMDNIIIGIRLFGHWCPKCEYLVDIEVDEDY</sequence>
<protein>
    <submittedName>
        <fullName evidence="1">Uncharacterized protein</fullName>
    </submittedName>
</protein>
<dbReference type="EMBL" id="LAZR01042509">
    <property type="protein sequence ID" value="KKL09374.1"/>
    <property type="molecule type" value="Genomic_DNA"/>
</dbReference>
<organism evidence="1">
    <name type="scientific">marine sediment metagenome</name>
    <dbReference type="NCBI Taxonomy" id="412755"/>
    <lineage>
        <taxon>unclassified sequences</taxon>
        <taxon>metagenomes</taxon>
        <taxon>ecological metagenomes</taxon>
    </lineage>
</organism>
<name>A0A0F9AIG3_9ZZZZ</name>
<dbReference type="AlphaFoldDB" id="A0A0F9AIG3"/>
<evidence type="ECO:0000313" key="1">
    <source>
        <dbReference type="EMBL" id="KKL09374.1"/>
    </source>
</evidence>
<gene>
    <name evidence="1" type="ORF">LCGC14_2566510</name>
</gene>